<organism evidence="1 2">
    <name type="scientific">Haloquadratum walsbyi J07HQW1</name>
    <dbReference type="NCBI Taxonomy" id="1238424"/>
    <lineage>
        <taxon>Archaea</taxon>
        <taxon>Methanobacteriati</taxon>
        <taxon>Methanobacteriota</taxon>
        <taxon>Stenosarchaea group</taxon>
        <taxon>Halobacteria</taxon>
        <taxon>Halobacteriales</taxon>
        <taxon>Haloferacaceae</taxon>
        <taxon>Haloquadratum</taxon>
    </lineage>
</organism>
<dbReference type="HOGENOM" id="CLU_1399724_0_0_2"/>
<evidence type="ECO:0000313" key="2">
    <source>
        <dbReference type="Proteomes" id="UP000030649"/>
    </source>
</evidence>
<evidence type="ECO:0000313" key="1">
    <source>
        <dbReference type="EMBL" id="ERG92430.1"/>
    </source>
</evidence>
<dbReference type="AlphaFoldDB" id="U1N6Z4"/>
<accession>U1N6Z4</accession>
<proteinExistence type="predicted"/>
<name>U1N6Z4_9EURY</name>
<reference evidence="1 2" key="1">
    <citation type="journal article" date="2013" name="PLoS ONE">
        <title>Assembly-driven community genomics of a hypersaline microbial ecosystem.</title>
        <authorList>
            <person name="Podell S."/>
            <person name="Ugalde J.A."/>
            <person name="Narasingarao P."/>
            <person name="Banfield J.F."/>
            <person name="Heidelberg K.B."/>
            <person name="Allen E.E."/>
        </authorList>
    </citation>
    <scope>NUCLEOTIDE SEQUENCE [LARGE SCALE GENOMIC DNA]</scope>
    <source>
        <strain evidence="2">J07HQW1</strain>
    </source>
</reference>
<protein>
    <submittedName>
        <fullName evidence="1">Uncharacterized protein</fullName>
    </submittedName>
</protein>
<gene>
    <name evidence="1" type="ORF">J07HQW1_02474</name>
</gene>
<dbReference type="EMBL" id="KE356560">
    <property type="protein sequence ID" value="ERG92430.1"/>
    <property type="molecule type" value="Genomic_DNA"/>
</dbReference>
<sequence length="194" mass="21465">MITVVENTPILFSSASKLWLLRGLPPRWRLSKHANPHKIIIEDIDRDVFVRIQTDPLVVGDSIMTDRYHASNGCVIFDLFGGFGNRPRKVMGCPIKCPFERGRHSRAARGSLPAAEPECCLPERGRQPGTAPGRRTGRCGESGGCWHLSFREAKPEFVALLVEAIDYLDAHKTDFIHQLGGARSFGGGIVDCEL</sequence>
<dbReference type="Proteomes" id="UP000030649">
    <property type="component" value="Unassembled WGS sequence"/>
</dbReference>